<evidence type="ECO:0000256" key="1">
    <source>
        <dbReference type="SAM" id="Phobius"/>
    </source>
</evidence>
<dbReference type="PANTHER" id="PTHR11161:SF70">
    <property type="entry name" value="ACYLTRANSFERASE 3 DOMAIN-CONTAINING PROTEIN"/>
    <property type="match status" value="1"/>
</dbReference>
<evidence type="ECO:0000313" key="4">
    <source>
        <dbReference type="WBParaSite" id="SMUV_0000053601-mRNA-1"/>
    </source>
</evidence>
<proteinExistence type="predicted"/>
<organism evidence="3 4">
    <name type="scientific">Syphacia muris</name>
    <dbReference type="NCBI Taxonomy" id="451379"/>
    <lineage>
        <taxon>Eukaryota</taxon>
        <taxon>Metazoa</taxon>
        <taxon>Ecdysozoa</taxon>
        <taxon>Nematoda</taxon>
        <taxon>Chromadorea</taxon>
        <taxon>Rhabditida</taxon>
        <taxon>Spirurina</taxon>
        <taxon>Oxyuridomorpha</taxon>
        <taxon>Oxyuroidea</taxon>
        <taxon>Oxyuridae</taxon>
        <taxon>Syphacia</taxon>
    </lineage>
</organism>
<sequence>MLSIIKNFIENLDEFRHDISSKFSNLWITNSFLAVDVFFVLGGAVNSYGWFNKIQKLDVKPSWRSVGYWLRFYLHRALRVWPVYAHTLFMYSYFNRLHHHEVLPTDNPISQCSKYWWHNLLFINSLTGAACAPHTWYMSAEFIFYLLSPTFLLALLKSTVYALTLVVTVIALSAACTVHSMITYNLSPTLLHWSKPPIFNASPLQHFLEIYIKPQYRIGPYLIGILLGYFLSLNTRPKLFDSKRIRYTANFIATICACYSFFGLYPIVQGFNWPLYYLIFGALHRTIFGLSVAWLIYACHSGLYPALNAFFSNRLFFILAGLSYSVQF</sequence>
<feature type="transmembrane region" description="Helical" evidence="1">
    <location>
        <begin position="31"/>
        <end position="51"/>
    </location>
</feature>
<feature type="transmembrane region" description="Helical" evidence="1">
    <location>
        <begin position="274"/>
        <end position="297"/>
    </location>
</feature>
<keyword evidence="1" id="KW-0472">Membrane</keyword>
<feature type="transmembrane region" description="Helical" evidence="1">
    <location>
        <begin position="163"/>
        <end position="182"/>
    </location>
</feature>
<dbReference type="AlphaFoldDB" id="A0A158R3W6"/>
<evidence type="ECO:0000313" key="3">
    <source>
        <dbReference type="Proteomes" id="UP000046393"/>
    </source>
</evidence>
<dbReference type="InterPro" id="IPR002656">
    <property type="entry name" value="Acyl_transf_3_dom"/>
</dbReference>
<accession>A0A158R3W6</accession>
<feature type="transmembrane region" description="Helical" evidence="1">
    <location>
        <begin position="218"/>
        <end position="235"/>
    </location>
</feature>
<feature type="transmembrane region" description="Helical" evidence="1">
    <location>
        <begin position="72"/>
        <end position="94"/>
    </location>
</feature>
<dbReference type="Pfam" id="PF01757">
    <property type="entry name" value="Acyl_transf_3"/>
    <property type="match status" value="1"/>
</dbReference>
<evidence type="ECO:0000259" key="2">
    <source>
        <dbReference type="Pfam" id="PF01757"/>
    </source>
</evidence>
<keyword evidence="1" id="KW-0812">Transmembrane</keyword>
<feature type="transmembrane region" description="Helical" evidence="1">
    <location>
        <begin position="136"/>
        <end position="156"/>
    </location>
</feature>
<feature type="domain" description="Acyltransferase 3" evidence="2">
    <location>
        <begin position="16"/>
        <end position="325"/>
    </location>
</feature>
<protein>
    <submittedName>
        <fullName evidence="4">Acyl_transf_3 domain-containing protein</fullName>
    </submittedName>
</protein>
<feature type="transmembrane region" description="Helical" evidence="1">
    <location>
        <begin position="247"/>
        <end position="268"/>
    </location>
</feature>
<dbReference type="PANTHER" id="PTHR11161">
    <property type="entry name" value="O-ACYLTRANSFERASE"/>
    <property type="match status" value="1"/>
</dbReference>
<reference evidence="4" key="1">
    <citation type="submission" date="2016-04" db="UniProtKB">
        <authorList>
            <consortium name="WormBaseParasite"/>
        </authorList>
    </citation>
    <scope>IDENTIFICATION</scope>
</reference>
<dbReference type="InterPro" id="IPR052728">
    <property type="entry name" value="O2_lipid_transport_reg"/>
</dbReference>
<feature type="transmembrane region" description="Helical" evidence="1">
    <location>
        <begin position="309"/>
        <end position="326"/>
    </location>
</feature>
<dbReference type="WBParaSite" id="SMUV_0000053601-mRNA-1">
    <property type="protein sequence ID" value="SMUV_0000053601-mRNA-1"/>
    <property type="gene ID" value="SMUV_0000053601"/>
</dbReference>
<name>A0A158R3W6_9BILA</name>
<dbReference type="GO" id="GO:0016747">
    <property type="term" value="F:acyltransferase activity, transferring groups other than amino-acyl groups"/>
    <property type="evidence" value="ECO:0007669"/>
    <property type="project" value="InterPro"/>
</dbReference>
<keyword evidence="1" id="KW-1133">Transmembrane helix</keyword>
<dbReference type="Proteomes" id="UP000046393">
    <property type="component" value="Unplaced"/>
</dbReference>
<keyword evidence="3" id="KW-1185">Reference proteome</keyword>